<dbReference type="InterPro" id="IPR003959">
    <property type="entry name" value="ATPase_AAA_core"/>
</dbReference>
<dbReference type="InterPro" id="IPR041569">
    <property type="entry name" value="AAA_lid_3"/>
</dbReference>
<evidence type="ECO:0000256" key="12">
    <source>
        <dbReference type="ARBA" id="ARBA00022946"/>
    </source>
</evidence>
<evidence type="ECO:0000256" key="9">
    <source>
        <dbReference type="ARBA" id="ARBA00022801"/>
    </source>
</evidence>
<dbReference type="AlphaFoldDB" id="A0A7J9BHH0"/>
<keyword evidence="15" id="KW-0472">Membrane</keyword>
<evidence type="ECO:0000256" key="7">
    <source>
        <dbReference type="ARBA" id="ARBA00022723"/>
    </source>
</evidence>
<dbReference type="Gene3D" id="3.40.50.300">
    <property type="entry name" value="P-loop containing nucleotide triphosphate hydrolases"/>
    <property type="match status" value="1"/>
</dbReference>
<dbReference type="PROSITE" id="PS00674">
    <property type="entry name" value="AAA"/>
    <property type="match status" value="1"/>
</dbReference>
<keyword evidence="11" id="KW-0067">ATP-binding</keyword>
<keyword evidence="12" id="KW-0809">Transit peptide</keyword>
<gene>
    <name evidence="18" type="ORF">Gogos_019445</name>
</gene>
<dbReference type="Pfam" id="PF00004">
    <property type="entry name" value="AAA"/>
    <property type="match status" value="1"/>
</dbReference>
<dbReference type="FunFam" id="1.10.8.60:FF:000001">
    <property type="entry name" value="ATP-dependent zinc metalloprotease FtsH"/>
    <property type="match status" value="1"/>
</dbReference>
<dbReference type="PANTHER" id="PTHR23076">
    <property type="entry name" value="METALLOPROTEASE M41 FTSH"/>
    <property type="match status" value="1"/>
</dbReference>
<proteinExistence type="inferred from homology"/>
<dbReference type="Gene3D" id="1.10.8.60">
    <property type="match status" value="1"/>
</dbReference>
<comment type="caution">
    <text evidence="18">The sequence shown here is derived from an EMBL/GenBank/DDBJ whole genome shotgun (WGS) entry which is preliminary data.</text>
</comment>
<dbReference type="HAMAP" id="MF_01458">
    <property type="entry name" value="FtsH"/>
    <property type="match status" value="1"/>
</dbReference>
<dbReference type="OrthoDB" id="1413014at2759"/>
<dbReference type="GO" id="GO:0016887">
    <property type="term" value="F:ATP hydrolysis activity"/>
    <property type="evidence" value="ECO:0007669"/>
    <property type="project" value="InterPro"/>
</dbReference>
<feature type="domain" description="AAA+ ATPase" evidence="17">
    <location>
        <begin position="372"/>
        <end position="512"/>
    </location>
</feature>
<dbReference type="InterPro" id="IPR003593">
    <property type="entry name" value="AAA+_ATPase"/>
</dbReference>
<dbReference type="InterPro" id="IPR005936">
    <property type="entry name" value="FtsH"/>
</dbReference>
<dbReference type="CDD" id="cd19501">
    <property type="entry name" value="RecA-like_FtsH"/>
    <property type="match status" value="1"/>
</dbReference>
<reference evidence="18 19" key="1">
    <citation type="journal article" date="2019" name="Genome Biol. Evol.">
        <title>Insights into the evolution of the New World diploid cottons (Gossypium, subgenus Houzingenia) based on genome sequencing.</title>
        <authorList>
            <person name="Grover C.E."/>
            <person name="Arick M.A. 2nd"/>
            <person name="Thrash A."/>
            <person name="Conover J.L."/>
            <person name="Sanders W.S."/>
            <person name="Peterson D.G."/>
            <person name="Frelichowski J.E."/>
            <person name="Scheffler J.A."/>
            <person name="Scheffler B.E."/>
            <person name="Wendel J.F."/>
        </authorList>
    </citation>
    <scope>NUCLEOTIDE SEQUENCE [LARGE SCALE GENOMIC DNA]</scope>
    <source>
        <strain evidence="18">5</strain>
        <tissue evidence="18">Leaf</tissue>
    </source>
</reference>
<accession>A0A7J9BHH0</accession>
<dbReference type="SMART" id="SM00382">
    <property type="entry name" value="AAA"/>
    <property type="match status" value="1"/>
</dbReference>
<evidence type="ECO:0000256" key="16">
    <source>
        <dbReference type="SAM" id="MobiDB-lite"/>
    </source>
</evidence>
<keyword evidence="19" id="KW-1185">Reference proteome</keyword>
<feature type="region of interest" description="Disordered" evidence="16">
    <location>
        <begin position="90"/>
        <end position="139"/>
    </location>
</feature>
<evidence type="ECO:0000313" key="19">
    <source>
        <dbReference type="Proteomes" id="UP000593579"/>
    </source>
</evidence>
<keyword evidence="14" id="KW-0482">Metalloprotease</keyword>
<organism evidence="18 19">
    <name type="scientific">Gossypium gossypioides</name>
    <name type="common">Mexican cotton</name>
    <name type="synonym">Selera gossypioides</name>
    <dbReference type="NCBI Taxonomy" id="34282"/>
    <lineage>
        <taxon>Eukaryota</taxon>
        <taxon>Viridiplantae</taxon>
        <taxon>Streptophyta</taxon>
        <taxon>Embryophyta</taxon>
        <taxon>Tracheophyta</taxon>
        <taxon>Spermatophyta</taxon>
        <taxon>Magnoliopsida</taxon>
        <taxon>eudicotyledons</taxon>
        <taxon>Gunneridae</taxon>
        <taxon>Pentapetalae</taxon>
        <taxon>rosids</taxon>
        <taxon>malvids</taxon>
        <taxon>Malvales</taxon>
        <taxon>Malvaceae</taxon>
        <taxon>Malvoideae</taxon>
        <taxon>Gossypium</taxon>
    </lineage>
</organism>
<evidence type="ECO:0000256" key="11">
    <source>
        <dbReference type="ARBA" id="ARBA00022840"/>
    </source>
</evidence>
<dbReference type="Proteomes" id="UP000593579">
    <property type="component" value="Unassembled WGS sequence"/>
</dbReference>
<dbReference type="GO" id="GO:0005524">
    <property type="term" value="F:ATP binding"/>
    <property type="evidence" value="ECO:0007669"/>
    <property type="project" value="UniProtKB-KW"/>
</dbReference>
<dbReference type="GO" id="GO:0009535">
    <property type="term" value="C:chloroplast thylakoid membrane"/>
    <property type="evidence" value="ECO:0007669"/>
    <property type="project" value="TreeGrafter"/>
</dbReference>
<dbReference type="Pfam" id="PF17862">
    <property type="entry name" value="AAA_lid_3"/>
    <property type="match status" value="1"/>
</dbReference>
<dbReference type="Gene3D" id="1.20.58.760">
    <property type="entry name" value="Peptidase M41"/>
    <property type="match status" value="1"/>
</dbReference>
<evidence type="ECO:0000256" key="3">
    <source>
        <dbReference type="ARBA" id="ARBA00010044"/>
    </source>
</evidence>
<comment type="subcellular location">
    <subcellularLocation>
        <location evidence="2">Membrane</location>
    </subcellularLocation>
</comment>
<dbReference type="EMBL" id="JABEZY010000003">
    <property type="protein sequence ID" value="MBA0735610.1"/>
    <property type="molecule type" value="Genomic_DNA"/>
</dbReference>
<dbReference type="GO" id="GO:0006508">
    <property type="term" value="P:proteolysis"/>
    <property type="evidence" value="ECO:0007669"/>
    <property type="project" value="UniProtKB-KW"/>
</dbReference>
<evidence type="ECO:0000256" key="5">
    <source>
        <dbReference type="ARBA" id="ARBA00022670"/>
    </source>
</evidence>
<dbReference type="PANTHER" id="PTHR23076:SF49">
    <property type="entry name" value="ATP-DEPENDENT ZINC METALLOPROTEASE FTSH 7, CHLOROPLASTIC"/>
    <property type="match status" value="1"/>
</dbReference>
<keyword evidence="6" id="KW-0812">Transmembrane</keyword>
<dbReference type="Pfam" id="PF01434">
    <property type="entry name" value="Peptidase_M41"/>
    <property type="match status" value="1"/>
</dbReference>
<keyword evidence="9" id="KW-0378">Hydrolase</keyword>
<evidence type="ECO:0000256" key="2">
    <source>
        <dbReference type="ARBA" id="ARBA00004370"/>
    </source>
</evidence>
<comment type="similarity">
    <text evidence="4">In the N-terminal section; belongs to the AAA ATPase family.</text>
</comment>
<sequence>MSSTEFLRPATITFHGKFSTNSYSNLLYLHGLNFKAIRFRVLQQKTNRFFPNSITSTLKNVSVVGNHERLNLYGRGKLRFKESKILANCTDSSDSKASSGEKNESEGGQGVTQKQSPSNSGGSTNQRGEKGGRSGLWRSKGKKWQWQPIVQAQEIGVLLLQLGVVMFFMRLLRPGIPLPGSEPRTPTTFVSVPYSEFLNKINSNQVQKVEVDGVHVMFKLKNEGSVQESEIGKFQESESLLRSVAPTKRIVYTTTRPSDIKTPYEKMLENDVEFGSPDKRSGGFFNSALIALFYVAVLAGLLHRFPVNFSQHTAGQIRNRKARSSGGSKVSEQGETITFADVAGVDEAKEELEEIVEFLRKPDRYIRLGARPPRGVLLVGLPGTGKTLLAKAVAGEAEVPFISCSASEFVELYVGMGASRVRDLFARAKKEAPSIIFIDEIDAVAKSRDGKFRIVSNDEREQTLNQLLTEMDGFDSNSAVIVLGATNRSDVLDPALRRPGRFDRIVMVETPDRIGREAIIKVHASKKELPLGDDVDLGDIASMTTGFTGADLANLVNEAALLAGRNNKVVVERIDFIQAVERSIAGIEKKTAKLKGCEKAVVARHEAGHAVVGTAVANLLHGQPRVQECVLFTSCTRDSTRAIISIFLVKKMIGFLAIDLPNCLFLFWYLGVGKKLSILPRSGGALGFTYIPPTNEDRYLLFIDELRGRLVTLLGGRAAEEVIYSGRVSTGALDDIRRATDMAYKAVAEYGLNQTIGPLSLATVSGGGMDESGGGVPWGRDQTDQERNLQGHLVDLVQGEVKALLQSAHEVALSVVRANPTVLEGLGAHLEENEKVEGEELQKWLKLVVAPKELIIFVEGKQESLLPVQAGSG</sequence>
<evidence type="ECO:0000313" key="18">
    <source>
        <dbReference type="EMBL" id="MBA0735610.1"/>
    </source>
</evidence>
<evidence type="ECO:0000256" key="4">
    <source>
        <dbReference type="ARBA" id="ARBA00010550"/>
    </source>
</evidence>
<dbReference type="Gene3D" id="3.30.720.210">
    <property type="match status" value="1"/>
</dbReference>
<keyword evidence="8" id="KW-0547">Nucleotide-binding</keyword>
<keyword evidence="10" id="KW-0862">Zinc</keyword>
<evidence type="ECO:0000256" key="6">
    <source>
        <dbReference type="ARBA" id="ARBA00022692"/>
    </source>
</evidence>
<keyword evidence="5" id="KW-0645">Protease</keyword>
<dbReference type="InterPro" id="IPR003960">
    <property type="entry name" value="ATPase_AAA_CS"/>
</dbReference>
<feature type="compositionally biased region" description="Polar residues" evidence="16">
    <location>
        <begin position="111"/>
        <end position="126"/>
    </location>
</feature>
<keyword evidence="7" id="KW-0479">Metal-binding</keyword>
<dbReference type="SUPFAM" id="SSF140990">
    <property type="entry name" value="FtsH protease domain-like"/>
    <property type="match status" value="1"/>
</dbReference>
<name>A0A7J9BHH0_GOSGO</name>
<dbReference type="InterPro" id="IPR037219">
    <property type="entry name" value="Peptidase_M41-like"/>
</dbReference>
<keyword evidence="13" id="KW-1133">Transmembrane helix</keyword>
<dbReference type="InterPro" id="IPR000642">
    <property type="entry name" value="Peptidase_M41"/>
</dbReference>
<protein>
    <recommendedName>
        <fullName evidence="17">AAA+ ATPase domain-containing protein</fullName>
    </recommendedName>
</protein>
<evidence type="ECO:0000256" key="10">
    <source>
        <dbReference type="ARBA" id="ARBA00022833"/>
    </source>
</evidence>
<dbReference type="GO" id="GO:0004222">
    <property type="term" value="F:metalloendopeptidase activity"/>
    <property type="evidence" value="ECO:0007669"/>
    <property type="project" value="InterPro"/>
</dbReference>
<comment type="similarity">
    <text evidence="3">In the C-terminal section; belongs to the peptidase M41 family.</text>
</comment>
<dbReference type="Pfam" id="PF06480">
    <property type="entry name" value="FtsH_ext"/>
    <property type="match status" value="1"/>
</dbReference>
<dbReference type="GO" id="GO:0004176">
    <property type="term" value="F:ATP-dependent peptidase activity"/>
    <property type="evidence" value="ECO:0007669"/>
    <property type="project" value="InterPro"/>
</dbReference>
<dbReference type="InterPro" id="IPR027417">
    <property type="entry name" value="P-loop_NTPase"/>
</dbReference>
<evidence type="ECO:0000256" key="13">
    <source>
        <dbReference type="ARBA" id="ARBA00022989"/>
    </source>
</evidence>
<dbReference type="SUPFAM" id="SSF52540">
    <property type="entry name" value="P-loop containing nucleoside triphosphate hydrolases"/>
    <property type="match status" value="1"/>
</dbReference>
<evidence type="ECO:0000256" key="8">
    <source>
        <dbReference type="ARBA" id="ARBA00022741"/>
    </source>
</evidence>
<evidence type="ECO:0000256" key="1">
    <source>
        <dbReference type="ARBA" id="ARBA00001947"/>
    </source>
</evidence>
<dbReference type="GO" id="GO:0008270">
    <property type="term" value="F:zinc ion binding"/>
    <property type="evidence" value="ECO:0007669"/>
    <property type="project" value="InterPro"/>
</dbReference>
<comment type="cofactor">
    <cofactor evidence="1">
        <name>Zn(2+)</name>
        <dbReference type="ChEBI" id="CHEBI:29105"/>
    </cofactor>
</comment>
<evidence type="ECO:0000256" key="14">
    <source>
        <dbReference type="ARBA" id="ARBA00023049"/>
    </source>
</evidence>
<dbReference type="InterPro" id="IPR011546">
    <property type="entry name" value="Pept_M41_FtsH_extracell"/>
</dbReference>
<evidence type="ECO:0000256" key="15">
    <source>
        <dbReference type="ARBA" id="ARBA00023136"/>
    </source>
</evidence>
<evidence type="ECO:0000259" key="17">
    <source>
        <dbReference type="SMART" id="SM00382"/>
    </source>
</evidence>
<dbReference type="FunFam" id="3.40.50.300:FF:000352">
    <property type="entry name" value="ATP-dependent zinc metalloprotease FTSH 7, chloroplastic"/>
    <property type="match status" value="1"/>
</dbReference>